<keyword evidence="2" id="KW-1185">Reference proteome</keyword>
<comment type="caution">
    <text evidence="1">The sequence shown here is derived from an EMBL/GenBank/DDBJ whole genome shotgun (WGS) entry which is preliminary data.</text>
</comment>
<evidence type="ECO:0000313" key="1">
    <source>
        <dbReference type="EMBL" id="CAG7827648.1"/>
    </source>
</evidence>
<evidence type="ECO:0000313" key="2">
    <source>
        <dbReference type="Proteomes" id="UP000708208"/>
    </source>
</evidence>
<name>A0A8J2L7P7_9HEXA</name>
<organism evidence="1 2">
    <name type="scientific">Allacma fusca</name>
    <dbReference type="NCBI Taxonomy" id="39272"/>
    <lineage>
        <taxon>Eukaryota</taxon>
        <taxon>Metazoa</taxon>
        <taxon>Ecdysozoa</taxon>
        <taxon>Arthropoda</taxon>
        <taxon>Hexapoda</taxon>
        <taxon>Collembola</taxon>
        <taxon>Symphypleona</taxon>
        <taxon>Sminthuridae</taxon>
        <taxon>Allacma</taxon>
    </lineage>
</organism>
<dbReference type="Proteomes" id="UP000708208">
    <property type="component" value="Unassembled WGS sequence"/>
</dbReference>
<gene>
    <name evidence="1" type="ORF">AFUS01_LOCUS37624</name>
</gene>
<dbReference type="EMBL" id="CAJVCH010544336">
    <property type="protein sequence ID" value="CAG7827648.1"/>
    <property type="molecule type" value="Genomic_DNA"/>
</dbReference>
<sequence>MLSGLREVVVFADLHGLVEPVAEGKPVFKFSVKGKRRKLGYLGLLVGSSCVDNRWKRRLSGECLLCTVLIRDALPFPTFLF</sequence>
<reference evidence="1" key="1">
    <citation type="submission" date="2021-06" db="EMBL/GenBank/DDBJ databases">
        <authorList>
            <person name="Hodson N. C."/>
            <person name="Mongue J. A."/>
            <person name="Jaron S. K."/>
        </authorList>
    </citation>
    <scope>NUCLEOTIDE SEQUENCE</scope>
</reference>
<accession>A0A8J2L7P7</accession>
<proteinExistence type="predicted"/>
<dbReference type="AlphaFoldDB" id="A0A8J2L7P7"/>
<protein>
    <submittedName>
        <fullName evidence="1">Uncharacterized protein</fullName>
    </submittedName>
</protein>